<evidence type="ECO:0000313" key="11">
    <source>
        <dbReference type="EMBL" id="MEQ2441360.1"/>
    </source>
</evidence>
<name>A0ABV1E3R5_9FIRM</name>
<protein>
    <recommendedName>
        <fullName evidence="13">CCA tRNA nucleotidyltransferase</fullName>
    </recommendedName>
</protein>
<evidence type="ECO:0000256" key="5">
    <source>
        <dbReference type="ARBA" id="ARBA00022723"/>
    </source>
</evidence>
<comment type="caution">
    <text evidence="11">The sequence shown here is derived from an EMBL/GenBank/DDBJ whole genome shotgun (WGS) entry which is preliminary data.</text>
</comment>
<gene>
    <name evidence="11" type="ORF">WMO26_11025</name>
</gene>
<comment type="cofactor">
    <cofactor evidence="1">
        <name>Mg(2+)</name>
        <dbReference type="ChEBI" id="CHEBI:18420"/>
    </cofactor>
</comment>
<evidence type="ECO:0008006" key="13">
    <source>
        <dbReference type="Google" id="ProtNLM"/>
    </source>
</evidence>
<dbReference type="Proteomes" id="UP001489509">
    <property type="component" value="Unassembled WGS sequence"/>
</dbReference>
<dbReference type="InterPro" id="IPR002646">
    <property type="entry name" value="PolA_pol_head_dom"/>
</dbReference>
<evidence type="ECO:0000256" key="2">
    <source>
        <dbReference type="ARBA" id="ARBA00022679"/>
    </source>
</evidence>
<keyword evidence="3" id="KW-0819">tRNA processing</keyword>
<evidence type="ECO:0000256" key="4">
    <source>
        <dbReference type="ARBA" id="ARBA00022695"/>
    </source>
</evidence>
<reference evidence="11 12" key="1">
    <citation type="submission" date="2024-03" db="EMBL/GenBank/DDBJ databases">
        <title>Human intestinal bacterial collection.</title>
        <authorList>
            <person name="Pauvert C."/>
            <person name="Hitch T.C.A."/>
            <person name="Clavel T."/>
        </authorList>
    </citation>
    <scope>NUCLEOTIDE SEQUENCE [LARGE SCALE GENOMIC DNA]</scope>
    <source>
        <strain evidence="11 12">CLA-JM-H44</strain>
    </source>
</reference>
<evidence type="ECO:0000259" key="9">
    <source>
        <dbReference type="Pfam" id="PF01743"/>
    </source>
</evidence>
<dbReference type="Gene3D" id="3.30.460.10">
    <property type="entry name" value="Beta Polymerase, domain 2"/>
    <property type="match status" value="1"/>
</dbReference>
<proteinExistence type="inferred from homology"/>
<dbReference type="Gene3D" id="1.10.246.80">
    <property type="match status" value="1"/>
</dbReference>
<dbReference type="PROSITE" id="PS51257">
    <property type="entry name" value="PROKAR_LIPOPROTEIN"/>
    <property type="match status" value="1"/>
</dbReference>
<keyword evidence="12" id="KW-1185">Reference proteome</keyword>
<keyword evidence="6" id="KW-0547">Nucleotide-binding</keyword>
<dbReference type="PANTHER" id="PTHR46173">
    <property type="entry name" value="CCA TRNA NUCLEOTIDYLTRANSFERASE 1, MITOCHONDRIAL"/>
    <property type="match status" value="1"/>
</dbReference>
<dbReference type="CDD" id="cd05398">
    <property type="entry name" value="NT_ClassII-CCAase"/>
    <property type="match status" value="1"/>
</dbReference>
<comment type="similarity">
    <text evidence="8">Belongs to the tRNA nucleotidyltransferase/poly(A) polymerase family.</text>
</comment>
<dbReference type="EMBL" id="JBBMFD010000022">
    <property type="protein sequence ID" value="MEQ2441360.1"/>
    <property type="molecule type" value="Genomic_DNA"/>
</dbReference>
<keyword evidence="5" id="KW-0479">Metal-binding</keyword>
<sequence>MRLPDAVLACIKTLQKAGYQGYAVGGCVRDWLCGLTPKDYDVTTSATPAQVTALFPKVVPTGLQYGTVTVLFGEEPVEVTTFRAENGYSDGRRPDQVRLIDNLTEDLARRDLTINAMAFSPAAGLIDPFGGEKDVRRGIIRAVGDPTVRFEEDRLRILRAFRFAATLGYRLHPDTLKAALQKAEGLSSVSAERVTAELMRALTGSFPSRLRPLVESGGLLPWGIRPVSTLFALDFTSSQRAVRLAALCLLTGSDLEELGLRLRLDRRTYKEAAGLLLEVSQPIPTAEYQMRRRLCKAGPTLLSCALRLRGDLSSSDAPAAASAAQMMRRILRRGDPYRLEMLAVTGEDLIQAGLVPGPRIKRTLLELLDAVLENPGCNQKETLLCLVHARKNKESALR</sequence>
<dbReference type="SUPFAM" id="SSF81301">
    <property type="entry name" value="Nucleotidyltransferase"/>
    <property type="match status" value="1"/>
</dbReference>
<organism evidence="11 12">
    <name type="scientific">Solibaculum intestinale</name>
    <dbReference type="NCBI Taxonomy" id="3133165"/>
    <lineage>
        <taxon>Bacteria</taxon>
        <taxon>Bacillati</taxon>
        <taxon>Bacillota</taxon>
        <taxon>Clostridia</taxon>
        <taxon>Eubacteriales</taxon>
        <taxon>Oscillospiraceae</taxon>
        <taxon>Solibaculum</taxon>
    </lineage>
</organism>
<feature type="domain" description="tRNA nucleotidyltransferase/poly(A) polymerase RNA and SrmB- binding" evidence="10">
    <location>
        <begin position="168"/>
        <end position="217"/>
    </location>
</feature>
<dbReference type="PANTHER" id="PTHR46173:SF1">
    <property type="entry name" value="CCA TRNA NUCLEOTIDYLTRANSFERASE 1, MITOCHONDRIAL"/>
    <property type="match status" value="1"/>
</dbReference>
<evidence type="ECO:0000256" key="8">
    <source>
        <dbReference type="RuleBase" id="RU003953"/>
    </source>
</evidence>
<keyword evidence="8" id="KW-0694">RNA-binding</keyword>
<evidence type="ECO:0000256" key="3">
    <source>
        <dbReference type="ARBA" id="ARBA00022694"/>
    </source>
</evidence>
<dbReference type="InterPro" id="IPR043519">
    <property type="entry name" value="NT_sf"/>
</dbReference>
<accession>A0ABV1E3R5</accession>
<evidence type="ECO:0000256" key="7">
    <source>
        <dbReference type="ARBA" id="ARBA00022842"/>
    </source>
</evidence>
<dbReference type="SUPFAM" id="SSF81891">
    <property type="entry name" value="Poly A polymerase C-terminal region-like"/>
    <property type="match status" value="1"/>
</dbReference>
<dbReference type="RefSeq" id="WP_349220417.1">
    <property type="nucleotide sequence ID" value="NZ_JBBMFD010000022.1"/>
</dbReference>
<evidence type="ECO:0000259" key="10">
    <source>
        <dbReference type="Pfam" id="PF12627"/>
    </source>
</evidence>
<dbReference type="InterPro" id="IPR032828">
    <property type="entry name" value="PolyA_RNA-bd"/>
</dbReference>
<keyword evidence="7" id="KW-0460">Magnesium</keyword>
<feature type="domain" description="Poly A polymerase head" evidence="9">
    <location>
        <begin position="22"/>
        <end position="141"/>
    </location>
</feature>
<keyword evidence="2 8" id="KW-0808">Transferase</keyword>
<dbReference type="Pfam" id="PF01743">
    <property type="entry name" value="PolyA_pol"/>
    <property type="match status" value="1"/>
</dbReference>
<evidence type="ECO:0000313" key="12">
    <source>
        <dbReference type="Proteomes" id="UP001489509"/>
    </source>
</evidence>
<dbReference type="Pfam" id="PF12627">
    <property type="entry name" value="PolyA_pol_RNAbd"/>
    <property type="match status" value="1"/>
</dbReference>
<evidence type="ECO:0000256" key="1">
    <source>
        <dbReference type="ARBA" id="ARBA00001946"/>
    </source>
</evidence>
<keyword evidence="4" id="KW-0548">Nucleotidyltransferase</keyword>
<dbReference type="Gene3D" id="1.10.3090.10">
    <property type="entry name" value="cca-adding enzyme, domain 2"/>
    <property type="match status" value="1"/>
</dbReference>
<dbReference type="InterPro" id="IPR050264">
    <property type="entry name" value="Bact_CCA-adding_enz_type3_sf"/>
</dbReference>
<evidence type="ECO:0000256" key="6">
    <source>
        <dbReference type="ARBA" id="ARBA00022741"/>
    </source>
</evidence>